<feature type="region of interest" description="Disordered" evidence="1">
    <location>
        <begin position="283"/>
        <end position="343"/>
    </location>
</feature>
<dbReference type="GO" id="GO:0005524">
    <property type="term" value="F:ATP binding"/>
    <property type="evidence" value="ECO:0007669"/>
    <property type="project" value="InterPro"/>
</dbReference>
<proteinExistence type="predicted"/>
<sequence>MAALAETPDENPTDENVSAGQTWSAGRRLGGRYRLERLVRGFGGSHSPEPQLWVGVDELLNRKVGVDLIAAEHPLLEEVARAARDAAAVPDARFVQVLDAVRDEDLLYIVTEWVPGAEQLWERLNEGPLSPAKATAMIREATEAMVRAHEADVAHGALNAATLLITATGQVKLRGLLVEATLSGVSPEALEPEARYAADVLALGRIWYAALTGLWPEAQGDLPLLPAPRDESGDRPYSPAQIRAAVPKQVDTAVRRTLGIGDPESAPTITTVKELADVIRALPRLHDETAEPTSVLPRSRSRSTPPAPAAATTRLDPRSPRDAAHSWAPPQGSGGSGGQGGSAGTAFWRRRGVLAVAGCAALALATLAAFQFGGNGDGAAAAQSTGTGSTPSVGTVTIPAGTVGSQLSIASATVWDEQASQSSIDAAKSAFDPTSTTGWKTTTQLATHFSGTYPGGSGIGLIFDLSGSHEVDEVKFQIPFSGATVEVLTGSNASDASPTWSSTSGPKGYSVQATQSSAPAGQDIVLKFAPVTTQYVMLLFTTLSYQQAVTSSKTPAGYRDGLIDVRVYGA</sequence>
<dbReference type="Gene3D" id="3.30.200.20">
    <property type="entry name" value="Phosphorylase Kinase, domain 1"/>
    <property type="match status" value="1"/>
</dbReference>
<dbReference type="SUPFAM" id="SSF56112">
    <property type="entry name" value="Protein kinase-like (PK-like)"/>
    <property type="match status" value="1"/>
</dbReference>
<evidence type="ECO:0000313" key="3">
    <source>
        <dbReference type="EMBL" id="MBR7834348.1"/>
    </source>
</evidence>
<name>A0A941EPW1_9ACTN</name>
<dbReference type="InterPro" id="IPR000719">
    <property type="entry name" value="Prot_kinase_dom"/>
</dbReference>
<dbReference type="RefSeq" id="WP_212528868.1">
    <property type="nucleotide sequence ID" value="NZ_JAGSOG010000056.1"/>
</dbReference>
<dbReference type="AlphaFoldDB" id="A0A941EPW1"/>
<accession>A0A941EPW1</accession>
<feature type="region of interest" description="Disordered" evidence="1">
    <location>
        <begin position="1"/>
        <end position="22"/>
    </location>
</feature>
<feature type="region of interest" description="Disordered" evidence="1">
    <location>
        <begin position="491"/>
        <end position="514"/>
    </location>
</feature>
<organism evidence="3 4">
    <name type="scientific">Actinospica durhamensis</name>
    <dbReference type="NCBI Taxonomy" id="1508375"/>
    <lineage>
        <taxon>Bacteria</taxon>
        <taxon>Bacillati</taxon>
        <taxon>Actinomycetota</taxon>
        <taxon>Actinomycetes</taxon>
        <taxon>Catenulisporales</taxon>
        <taxon>Actinospicaceae</taxon>
        <taxon>Actinospica</taxon>
    </lineage>
</organism>
<evidence type="ECO:0000256" key="1">
    <source>
        <dbReference type="SAM" id="MobiDB-lite"/>
    </source>
</evidence>
<feature type="region of interest" description="Disordered" evidence="1">
    <location>
        <begin position="225"/>
        <end position="244"/>
    </location>
</feature>
<keyword evidence="4" id="KW-1185">Reference proteome</keyword>
<protein>
    <submittedName>
        <fullName evidence="3">Protein kinase family protein</fullName>
    </submittedName>
</protein>
<dbReference type="Proteomes" id="UP000675781">
    <property type="component" value="Unassembled WGS sequence"/>
</dbReference>
<keyword evidence="3" id="KW-0808">Transferase</keyword>
<gene>
    <name evidence="3" type="ORF">KDL01_13815</name>
</gene>
<keyword evidence="3" id="KW-0418">Kinase</keyword>
<feature type="compositionally biased region" description="Low complexity" evidence="1">
    <location>
        <begin position="293"/>
        <end position="314"/>
    </location>
</feature>
<dbReference type="CDD" id="cd13973">
    <property type="entry name" value="PK_MviN-like"/>
    <property type="match status" value="1"/>
</dbReference>
<dbReference type="GO" id="GO:0004672">
    <property type="term" value="F:protein kinase activity"/>
    <property type="evidence" value="ECO:0007669"/>
    <property type="project" value="InterPro"/>
</dbReference>
<dbReference type="PROSITE" id="PS50011">
    <property type="entry name" value="PROTEIN_KINASE_DOM"/>
    <property type="match status" value="1"/>
</dbReference>
<feature type="compositionally biased region" description="Basic and acidic residues" evidence="1">
    <location>
        <begin position="315"/>
        <end position="324"/>
    </location>
</feature>
<dbReference type="Gene3D" id="1.10.510.10">
    <property type="entry name" value="Transferase(Phosphotransferase) domain 1"/>
    <property type="match status" value="1"/>
</dbReference>
<evidence type="ECO:0000259" key="2">
    <source>
        <dbReference type="PROSITE" id="PS50011"/>
    </source>
</evidence>
<feature type="compositionally biased region" description="Gly residues" evidence="1">
    <location>
        <begin position="332"/>
        <end position="343"/>
    </location>
</feature>
<feature type="domain" description="Protein kinase" evidence="2">
    <location>
        <begin position="32"/>
        <end position="285"/>
    </location>
</feature>
<dbReference type="EMBL" id="JAGSOG010000056">
    <property type="protein sequence ID" value="MBR7834348.1"/>
    <property type="molecule type" value="Genomic_DNA"/>
</dbReference>
<dbReference type="InterPro" id="IPR011009">
    <property type="entry name" value="Kinase-like_dom_sf"/>
</dbReference>
<comment type="caution">
    <text evidence="3">The sequence shown here is derived from an EMBL/GenBank/DDBJ whole genome shotgun (WGS) entry which is preliminary data.</text>
</comment>
<reference evidence="3" key="1">
    <citation type="submission" date="2021-04" db="EMBL/GenBank/DDBJ databases">
        <title>Genome based classification of Actinospica acidithermotolerans sp. nov., an actinobacterium isolated from an Indonesian hot spring.</title>
        <authorList>
            <person name="Kusuma A.B."/>
            <person name="Putra K.E."/>
            <person name="Nafisah S."/>
            <person name="Loh J."/>
            <person name="Nouioui I."/>
            <person name="Goodfellow M."/>
        </authorList>
    </citation>
    <scope>NUCLEOTIDE SEQUENCE</scope>
    <source>
        <strain evidence="3">CSCA 57</strain>
    </source>
</reference>
<evidence type="ECO:0000313" key="4">
    <source>
        <dbReference type="Proteomes" id="UP000675781"/>
    </source>
</evidence>